<keyword evidence="4" id="KW-1185">Reference proteome</keyword>
<reference evidence="3 4" key="1">
    <citation type="journal article" date="2015" name="Plant Cell">
        <title>Oil accumulation by the oleaginous diatom Fistulifera solaris as revealed by the genome and transcriptome.</title>
        <authorList>
            <person name="Tanaka T."/>
            <person name="Maeda Y."/>
            <person name="Veluchamy A."/>
            <person name="Tanaka M."/>
            <person name="Abida H."/>
            <person name="Marechal E."/>
            <person name="Bowler C."/>
            <person name="Muto M."/>
            <person name="Sunaga Y."/>
            <person name="Tanaka M."/>
            <person name="Yoshino T."/>
            <person name="Taniguchi T."/>
            <person name="Fukuda Y."/>
            <person name="Nemoto M."/>
            <person name="Matsumoto M."/>
            <person name="Wong P.S."/>
            <person name="Aburatani S."/>
            <person name="Fujibuchi W."/>
        </authorList>
    </citation>
    <scope>NUCLEOTIDE SEQUENCE [LARGE SCALE GENOMIC DNA]</scope>
    <source>
        <strain evidence="3 4">JPCC DA0580</strain>
    </source>
</reference>
<dbReference type="InterPro" id="IPR039102">
    <property type="entry name" value="FAM13"/>
</dbReference>
<feature type="region of interest" description="Disordered" evidence="1">
    <location>
        <begin position="89"/>
        <end position="109"/>
    </location>
</feature>
<evidence type="ECO:0000259" key="2">
    <source>
        <dbReference type="Pfam" id="PF26116"/>
    </source>
</evidence>
<feature type="compositionally biased region" description="Basic and acidic residues" evidence="1">
    <location>
        <begin position="923"/>
        <end position="932"/>
    </location>
</feature>
<feature type="region of interest" description="Disordered" evidence="1">
    <location>
        <begin position="888"/>
        <end position="954"/>
    </location>
</feature>
<feature type="compositionally biased region" description="Polar residues" evidence="1">
    <location>
        <begin position="488"/>
        <end position="497"/>
    </location>
</feature>
<feature type="compositionally biased region" description="Low complexity" evidence="1">
    <location>
        <begin position="518"/>
        <end position="533"/>
    </location>
</feature>
<accession>A0A1Z5K617</accession>
<dbReference type="OrthoDB" id="2161449at2759"/>
<feature type="compositionally biased region" description="Acidic residues" evidence="1">
    <location>
        <begin position="96"/>
        <end position="109"/>
    </location>
</feature>
<dbReference type="PANTHER" id="PTHR15904:SF17">
    <property type="entry name" value="RHO-GAP DOMAIN-CONTAINING PROTEIN"/>
    <property type="match status" value="1"/>
</dbReference>
<dbReference type="Gene3D" id="1.10.10.1460">
    <property type="match status" value="1"/>
</dbReference>
<proteinExistence type="predicted"/>
<feature type="domain" description="FAM13A-like" evidence="2">
    <location>
        <begin position="949"/>
        <end position="1012"/>
    </location>
</feature>
<name>A0A1Z5K617_FISSO</name>
<dbReference type="EMBL" id="BDSP01000170">
    <property type="protein sequence ID" value="GAX21645.1"/>
    <property type="molecule type" value="Genomic_DNA"/>
</dbReference>
<dbReference type="Pfam" id="PF26116">
    <property type="entry name" value="FAM13A"/>
    <property type="match status" value="3"/>
</dbReference>
<gene>
    <name evidence="3" type="ORF">FisN_29Hh082</name>
</gene>
<dbReference type="InParanoid" id="A0A1Z5K617"/>
<feature type="domain" description="FAM13A-like" evidence="2">
    <location>
        <begin position="836"/>
        <end position="893"/>
    </location>
</feature>
<dbReference type="PANTHER" id="PTHR15904">
    <property type="entry name" value="FAM13"/>
    <property type="match status" value="1"/>
</dbReference>
<organism evidence="3 4">
    <name type="scientific">Fistulifera solaris</name>
    <name type="common">Oleaginous diatom</name>
    <dbReference type="NCBI Taxonomy" id="1519565"/>
    <lineage>
        <taxon>Eukaryota</taxon>
        <taxon>Sar</taxon>
        <taxon>Stramenopiles</taxon>
        <taxon>Ochrophyta</taxon>
        <taxon>Bacillariophyta</taxon>
        <taxon>Bacillariophyceae</taxon>
        <taxon>Bacillariophycidae</taxon>
        <taxon>Naviculales</taxon>
        <taxon>Naviculaceae</taxon>
        <taxon>Fistulifera</taxon>
    </lineage>
</organism>
<dbReference type="Proteomes" id="UP000198406">
    <property type="component" value="Unassembled WGS sequence"/>
</dbReference>
<feature type="region of interest" description="Disordered" evidence="1">
    <location>
        <begin position="488"/>
        <end position="622"/>
    </location>
</feature>
<dbReference type="PROSITE" id="PS50096">
    <property type="entry name" value="IQ"/>
    <property type="match status" value="1"/>
</dbReference>
<dbReference type="AlphaFoldDB" id="A0A1Z5K617"/>
<feature type="compositionally biased region" description="Polar residues" evidence="1">
    <location>
        <begin position="888"/>
        <end position="920"/>
    </location>
</feature>
<dbReference type="InterPro" id="IPR059029">
    <property type="entry name" value="FAM13A_dom"/>
</dbReference>
<feature type="compositionally biased region" description="Pro residues" evidence="1">
    <location>
        <begin position="941"/>
        <end position="950"/>
    </location>
</feature>
<comment type="caution">
    <text evidence="3">The sequence shown here is derived from an EMBL/GenBank/DDBJ whole genome shotgun (WGS) entry which is preliminary data.</text>
</comment>
<evidence type="ECO:0000313" key="3">
    <source>
        <dbReference type="EMBL" id="GAX21645.1"/>
    </source>
</evidence>
<feature type="domain" description="FAM13A-like" evidence="2">
    <location>
        <begin position="675"/>
        <end position="727"/>
    </location>
</feature>
<sequence length="1015" mass="113080">MHQPQHASVKPCPAAQLVLLSVRNAIRMGARTHLNICPPGRARRELQALLRQRLRQKPHGRLEEDYSVEELVGSQAYARYDAQEEEFVIHPPPLNSDDEEDASSGDDEDLMDADVLFSDSNRSLLDPEQYAREPLYTPFGIAASRGQSGKHNATGKLPFNRRKFRYFDAVHAPDQVAARSYLQKELTQMKKQANLIVVRQLQRQQREERKRRGAFKDSDDEFEVTKEMILLDFNINPIQQTMSPSLSAALVLESLQMNKAESIEGMAKCYDGIVNAGMALLEDQAISTQGKGDTAQKSRSQILSTLTPLLISSLEQPSGEAIVLLAKLRRMCGTYRYQRRYVQRIAPLLIRPPQGAVWCLRHQNDMEPILAAAELIFDAAFDIFSNGWYDRGRRLLADSKRAVAAKQLQTLTRETSDGVFKLGFANGSHGAWLSAVQRRKDGGLNEREVVAVVQQIKLSVSNVMATDWSRLLVQPDSVRPHRRVYQNRRPSALQSEASPKHNAPSPRSPARVFGYGKPSSLSPSNSLVSDSDNLFGSSQLTERAVSPPPMPPPGKLMLYASDSSDQDDLSPKQGTSIIPAAPPKSPKSPKKTAEHARSLDTPMAPVSPKRGRSPREGWMGNNVLSSPLSPANSVGTSGSSDLVPYRPSSASYALGSTPSGAANYRTLTSTAAERKRTVAACRALRAQIQRFEDAFFQLHGRPPKGNAERAPLASTYAQYREWKRAIRADAACRIQALIRGARTRSMLLNNNASTFSTIVAKRPGRTSYASTIDQISMPADLDSNEMGSSSPLAPAKIGLPFSLDPDWGYTTVANDRHLVGSQSDSGFTSESYSGFSLDELQARKRDMKRQLRQYDMDFARRHGRMPVKAEKEPIRHLYESYNALKSQITQMEQDSRSSQSTPAVSRSNASSEVRTMVSESVTEEPRLMERQRPNVMRRVPEPTPPPPEPTPTQNLNSLRAEKAELHQMLRSYERDFYEKHGRQVSSFSDIRPVASQYRRYKEIKRAIAALQQSGL</sequence>
<evidence type="ECO:0000256" key="1">
    <source>
        <dbReference type="SAM" id="MobiDB-lite"/>
    </source>
</evidence>
<protein>
    <recommendedName>
        <fullName evidence="2">FAM13A-like domain-containing protein</fullName>
    </recommendedName>
</protein>
<evidence type="ECO:0000313" key="4">
    <source>
        <dbReference type="Proteomes" id="UP000198406"/>
    </source>
</evidence>